<feature type="non-terminal residue" evidence="1">
    <location>
        <position position="1"/>
    </location>
</feature>
<gene>
    <name evidence="1" type="ORF">IAB37_01230</name>
</gene>
<dbReference type="GO" id="GO:0000287">
    <property type="term" value="F:magnesium ion binding"/>
    <property type="evidence" value="ECO:0007669"/>
    <property type="project" value="TreeGrafter"/>
</dbReference>
<dbReference type="Pfam" id="PF08282">
    <property type="entry name" value="Hydrolase_3"/>
    <property type="match status" value="1"/>
</dbReference>
<dbReference type="GO" id="GO:0016791">
    <property type="term" value="F:phosphatase activity"/>
    <property type="evidence" value="ECO:0007669"/>
    <property type="project" value="TreeGrafter"/>
</dbReference>
<sequence>EWLELMPAGATKRAAVRQLLALTGAEKAVVFGDMKNDIPMFLEAAEGYAVANAAPELKAIASGIIGSNREDGVVRWLERYGRRGTDPFK</sequence>
<dbReference type="GO" id="GO:0005829">
    <property type="term" value="C:cytosol"/>
    <property type="evidence" value="ECO:0007669"/>
    <property type="project" value="TreeGrafter"/>
</dbReference>
<dbReference type="AlphaFoldDB" id="A0A9D1DWC0"/>
<dbReference type="SUPFAM" id="SSF56784">
    <property type="entry name" value="HAD-like"/>
    <property type="match status" value="1"/>
</dbReference>
<evidence type="ECO:0000313" key="1">
    <source>
        <dbReference type="EMBL" id="HIR60185.1"/>
    </source>
</evidence>
<dbReference type="Gene3D" id="3.40.50.1000">
    <property type="entry name" value="HAD superfamily/HAD-like"/>
    <property type="match status" value="1"/>
</dbReference>
<comment type="caution">
    <text evidence="1">The sequence shown here is derived from an EMBL/GenBank/DDBJ whole genome shotgun (WGS) entry which is preliminary data.</text>
</comment>
<proteinExistence type="predicted"/>
<dbReference type="PANTHER" id="PTHR10000:SF8">
    <property type="entry name" value="HAD SUPERFAMILY HYDROLASE-LIKE, TYPE 3"/>
    <property type="match status" value="1"/>
</dbReference>
<dbReference type="Proteomes" id="UP000824241">
    <property type="component" value="Unassembled WGS sequence"/>
</dbReference>
<dbReference type="EMBL" id="DVHA01000038">
    <property type="protein sequence ID" value="HIR60185.1"/>
    <property type="molecule type" value="Genomic_DNA"/>
</dbReference>
<reference evidence="1" key="2">
    <citation type="journal article" date="2021" name="PeerJ">
        <title>Extensive microbial diversity within the chicken gut microbiome revealed by metagenomics and culture.</title>
        <authorList>
            <person name="Gilroy R."/>
            <person name="Ravi A."/>
            <person name="Getino M."/>
            <person name="Pursley I."/>
            <person name="Horton D.L."/>
            <person name="Alikhan N.F."/>
            <person name="Baker D."/>
            <person name="Gharbi K."/>
            <person name="Hall N."/>
            <person name="Watson M."/>
            <person name="Adriaenssens E.M."/>
            <person name="Foster-Nyarko E."/>
            <person name="Jarju S."/>
            <person name="Secka A."/>
            <person name="Antonio M."/>
            <person name="Oren A."/>
            <person name="Chaudhuri R.R."/>
            <person name="La Ragione R."/>
            <person name="Hildebrand F."/>
            <person name="Pallen M.J."/>
        </authorList>
    </citation>
    <scope>NUCLEOTIDE SEQUENCE</scope>
    <source>
        <strain evidence="1">CHK189-12415</strain>
    </source>
</reference>
<protein>
    <submittedName>
        <fullName evidence="1">HAD hydrolase family protein</fullName>
    </submittedName>
</protein>
<organism evidence="1 2">
    <name type="scientific">Candidatus Faecivivens stercoravium</name>
    <dbReference type="NCBI Taxonomy" id="2840803"/>
    <lineage>
        <taxon>Bacteria</taxon>
        <taxon>Bacillati</taxon>
        <taxon>Bacillota</taxon>
        <taxon>Clostridia</taxon>
        <taxon>Eubacteriales</taxon>
        <taxon>Oscillospiraceae</taxon>
        <taxon>Oscillospiraceae incertae sedis</taxon>
        <taxon>Candidatus Faecivivens</taxon>
    </lineage>
</organism>
<keyword evidence="1" id="KW-0378">Hydrolase</keyword>
<dbReference type="InterPro" id="IPR036412">
    <property type="entry name" value="HAD-like_sf"/>
</dbReference>
<reference evidence="1" key="1">
    <citation type="submission" date="2020-10" db="EMBL/GenBank/DDBJ databases">
        <authorList>
            <person name="Gilroy R."/>
        </authorList>
    </citation>
    <scope>NUCLEOTIDE SEQUENCE</scope>
    <source>
        <strain evidence="1">CHK189-12415</strain>
    </source>
</reference>
<dbReference type="PANTHER" id="PTHR10000">
    <property type="entry name" value="PHOSPHOSERINE PHOSPHATASE"/>
    <property type="match status" value="1"/>
</dbReference>
<dbReference type="InterPro" id="IPR023214">
    <property type="entry name" value="HAD_sf"/>
</dbReference>
<accession>A0A9D1DWC0</accession>
<name>A0A9D1DWC0_9FIRM</name>
<evidence type="ECO:0000313" key="2">
    <source>
        <dbReference type="Proteomes" id="UP000824241"/>
    </source>
</evidence>